<dbReference type="Pfam" id="PF00903">
    <property type="entry name" value="Glyoxalase"/>
    <property type="match status" value="1"/>
</dbReference>
<proteinExistence type="predicted"/>
<dbReference type="PROSITE" id="PS51819">
    <property type="entry name" value="VOC"/>
    <property type="match status" value="1"/>
</dbReference>
<dbReference type="Proteomes" id="UP000184471">
    <property type="component" value="Unassembled WGS sequence"/>
</dbReference>
<name>A0A1M5HVK6_9ACTN</name>
<dbReference type="EMBL" id="FQVX01000002">
    <property type="protein sequence ID" value="SHG19960.1"/>
    <property type="molecule type" value="Genomic_DNA"/>
</dbReference>
<sequence length="120" mass="12658">MPSTVQPILATRDVTRLVRFYAGVAGAVPTLRVPDDGPVFFQGLRIGDSDLGIVADDGIAPGSPGRVLVGIEVDDVDVALPRVEELGGTVTGPANDMPWGQRVAHVQDPDGYRVDLTPTR</sequence>
<evidence type="ECO:0000313" key="2">
    <source>
        <dbReference type="EMBL" id="SHG19960.1"/>
    </source>
</evidence>
<dbReference type="STRING" id="1070870.SAMN05444351_1760"/>
<dbReference type="InterPro" id="IPR037523">
    <property type="entry name" value="VOC_core"/>
</dbReference>
<accession>A0A1M5HVK6</accession>
<dbReference type="SUPFAM" id="SSF54593">
    <property type="entry name" value="Glyoxalase/Bleomycin resistance protein/Dihydroxybiphenyl dioxygenase"/>
    <property type="match status" value="1"/>
</dbReference>
<protein>
    <recommendedName>
        <fullName evidence="1">VOC domain-containing protein</fullName>
    </recommendedName>
</protein>
<keyword evidence="3" id="KW-1185">Reference proteome</keyword>
<dbReference type="AlphaFoldDB" id="A0A1M5HVK6"/>
<feature type="domain" description="VOC" evidence="1">
    <location>
        <begin position="3"/>
        <end position="119"/>
    </location>
</feature>
<evidence type="ECO:0000313" key="3">
    <source>
        <dbReference type="Proteomes" id="UP000184471"/>
    </source>
</evidence>
<dbReference type="InterPro" id="IPR004360">
    <property type="entry name" value="Glyas_Fos-R_dOase_dom"/>
</dbReference>
<evidence type="ECO:0000259" key="1">
    <source>
        <dbReference type="PROSITE" id="PS51819"/>
    </source>
</evidence>
<dbReference type="InterPro" id="IPR029068">
    <property type="entry name" value="Glyas_Bleomycin-R_OHBP_Dase"/>
</dbReference>
<dbReference type="Gene3D" id="3.10.180.10">
    <property type="entry name" value="2,3-Dihydroxybiphenyl 1,2-Dioxygenase, domain 1"/>
    <property type="match status" value="1"/>
</dbReference>
<organism evidence="2 3">
    <name type="scientific">Geodermatophilus nigrescens</name>
    <dbReference type="NCBI Taxonomy" id="1070870"/>
    <lineage>
        <taxon>Bacteria</taxon>
        <taxon>Bacillati</taxon>
        <taxon>Actinomycetota</taxon>
        <taxon>Actinomycetes</taxon>
        <taxon>Geodermatophilales</taxon>
        <taxon>Geodermatophilaceae</taxon>
        <taxon>Geodermatophilus</taxon>
    </lineage>
</organism>
<dbReference type="RefSeq" id="WP_073419813.1">
    <property type="nucleotide sequence ID" value="NZ_FQVX01000002.1"/>
</dbReference>
<gene>
    <name evidence="2" type="ORF">SAMN05444351_1760</name>
</gene>
<reference evidence="2 3" key="1">
    <citation type="submission" date="2016-11" db="EMBL/GenBank/DDBJ databases">
        <authorList>
            <person name="Jaros S."/>
            <person name="Januszkiewicz K."/>
            <person name="Wedrychowicz H."/>
        </authorList>
    </citation>
    <scope>NUCLEOTIDE SEQUENCE [LARGE SCALE GENOMIC DNA]</scope>
    <source>
        <strain evidence="2 3">DSM 45408</strain>
    </source>
</reference>